<dbReference type="PROSITE" id="PS50994">
    <property type="entry name" value="INTEGRASE"/>
    <property type="match status" value="1"/>
</dbReference>
<keyword evidence="9" id="KW-0233">DNA recombination</keyword>
<organism evidence="11">
    <name type="scientific">Prunus dulcis</name>
    <name type="common">Almond</name>
    <name type="synonym">Amygdalus dulcis</name>
    <dbReference type="NCBI Taxonomy" id="3755"/>
    <lineage>
        <taxon>Eukaryota</taxon>
        <taxon>Viridiplantae</taxon>
        <taxon>Streptophyta</taxon>
        <taxon>Embryophyta</taxon>
        <taxon>Tracheophyta</taxon>
        <taxon>Spermatophyta</taxon>
        <taxon>Magnoliopsida</taxon>
        <taxon>eudicotyledons</taxon>
        <taxon>Gunneridae</taxon>
        <taxon>Pentapetalae</taxon>
        <taxon>rosids</taxon>
        <taxon>fabids</taxon>
        <taxon>Rosales</taxon>
        <taxon>Rosaceae</taxon>
        <taxon>Amygdaloideae</taxon>
        <taxon>Amygdaleae</taxon>
        <taxon>Prunus</taxon>
    </lineage>
</organism>
<accession>A0A4Y1RMM1</accession>
<gene>
    <name evidence="11" type="ORF">Prudu_016860</name>
</gene>
<dbReference type="GO" id="GO:0046872">
    <property type="term" value="F:metal ion binding"/>
    <property type="evidence" value="ECO:0007669"/>
    <property type="project" value="UniProtKB-KW"/>
</dbReference>
<feature type="domain" description="Integrase catalytic" evidence="10">
    <location>
        <begin position="81"/>
        <end position="125"/>
    </location>
</feature>
<dbReference type="GO" id="GO:0003887">
    <property type="term" value="F:DNA-directed DNA polymerase activity"/>
    <property type="evidence" value="ECO:0007669"/>
    <property type="project" value="UniProtKB-KW"/>
</dbReference>
<dbReference type="InterPro" id="IPR012337">
    <property type="entry name" value="RNaseH-like_sf"/>
</dbReference>
<dbReference type="EMBL" id="AP019302">
    <property type="protein sequence ID" value="BBH05470.1"/>
    <property type="molecule type" value="Genomic_DNA"/>
</dbReference>
<keyword evidence="6" id="KW-0229">DNA integration</keyword>
<dbReference type="AlphaFoldDB" id="A0A4Y1RMM1"/>
<evidence type="ECO:0000259" key="10">
    <source>
        <dbReference type="PROSITE" id="PS50994"/>
    </source>
</evidence>
<evidence type="ECO:0000256" key="8">
    <source>
        <dbReference type="ARBA" id="ARBA00022932"/>
    </source>
</evidence>
<protein>
    <recommendedName>
        <fullName evidence="10">Integrase catalytic domain-containing protein</fullName>
    </recommendedName>
</protein>
<keyword evidence="3" id="KW-0255">Endonuclease</keyword>
<dbReference type="PANTHER" id="PTHR42648">
    <property type="entry name" value="TRANSPOSASE, PUTATIVE-RELATED"/>
    <property type="match status" value="1"/>
</dbReference>
<evidence type="ECO:0000256" key="6">
    <source>
        <dbReference type="ARBA" id="ARBA00022908"/>
    </source>
</evidence>
<evidence type="ECO:0000256" key="2">
    <source>
        <dbReference type="ARBA" id="ARBA00022723"/>
    </source>
</evidence>
<keyword evidence="8" id="KW-0239">DNA-directed DNA polymerase</keyword>
<dbReference type="GO" id="GO:0016787">
    <property type="term" value="F:hydrolase activity"/>
    <property type="evidence" value="ECO:0007669"/>
    <property type="project" value="UniProtKB-KW"/>
</dbReference>
<dbReference type="GO" id="GO:0003676">
    <property type="term" value="F:nucleic acid binding"/>
    <property type="evidence" value="ECO:0007669"/>
    <property type="project" value="InterPro"/>
</dbReference>
<dbReference type="InterPro" id="IPR039537">
    <property type="entry name" value="Retrotran_Ty1/copia-like"/>
</dbReference>
<keyword evidence="5" id="KW-0460">Magnesium</keyword>
<dbReference type="SUPFAM" id="SSF53098">
    <property type="entry name" value="Ribonuclease H-like"/>
    <property type="match status" value="1"/>
</dbReference>
<keyword evidence="1" id="KW-0540">Nuclease</keyword>
<evidence type="ECO:0000313" key="11">
    <source>
        <dbReference type="EMBL" id="BBH05470.1"/>
    </source>
</evidence>
<feature type="non-terminal residue" evidence="11">
    <location>
        <position position="1"/>
    </location>
</feature>
<keyword evidence="4" id="KW-0378">Hydrolase</keyword>
<keyword evidence="8" id="KW-0808">Transferase</keyword>
<keyword evidence="8" id="KW-0548">Nucleotidyltransferase</keyword>
<dbReference type="GO" id="GO:0004519">
    <property type="term" value="F:endonuclease activity"/>
    <property type="evidence" value="ECO:0007669"/>
    <property type="project" value="UniProtKB-KW"/>
</dbReference>
<dbReference type="GO" id="GO:0006310">
    <property type="term" value="P:DNA recombination"/>
    <property type="evidence" value="ECO:0007669"/>
    <property type="project" value="UniProtKB-KW"/>
</dbReference>
<evidence type="ECO:0000256" key="7">
    <source>
        <dbReference type="ARBA" id="ARBA00022918"/>
    </source>
</evidence>
<keyword evidence="2" id="KW-0479">Metal-binding</keyword>
<dbReference type="Gene3D" id="3.30.420.10">
    <property type="entry name" value="Ribonuclease H-like superfamily/Ribonuclease H"/>
    <property type="match status" value="1"/>
</dbReference>
<dbReference type="GO" id="GO:0015074">
    <property type="term" value="P:DNA integration"/>
    <property type="evidence" value="ECO:0007669"/>
    <property type="project" value="UniProtKB-KW"/>
</dbReference>
<evidence type="ECO:0000256" key="1">
    <source>
        <dbReference type="ARBA" id="ARBA00022722"/>
    </source>
</evidence>
<name>A0A4Y1RMM1_PRUDU</name>
<dbReference type="InterPro" id="IPR036397">
    <property type="entry name" value="RNaseH_sf"/>
</dbReference>
<keyword evidence="7" id="KW-0695">RNA-directed DNA polymerase</keyword>
<evidence type="ECO:0000256" key="4">
    <source>
        <dbReference type="ARBA" id="ARBA00022801"/>
    </source>
</evidence>
<dbReference type="PANTHER" id="PTHR42648:SF11">
    <property type="entry name" value="TRANSPOSON TY4-P GAG-POL POLYPROTEIN"/>
    <property type="match status" value="1"/>
</dbReference>
<evidence type="ECO:0000256" key="9">
    <source>
        <dbReference type="ARBA" id="ARBA00023172"/>
    </source>
</evidence>
<sequence>RNGEGLAIYQSPDQLCEGCLRGNNLEEAFVEKQGQEQESHWSSFMQIRKTWVYFLKEKYEVFGSFKKFKVYVENVSGCKIKALRSGRGGEFTSKEFHNFCEDHGIRRYLTVPYHPQQNGVVERKK</sequence>
<evidence type="ECO:0000256" key="3">
    <source>
        <dbReference type="ARBA" id="ARBA00022759"/>
    </source>
</evidence>
<proteinExistence type="predicted"/>
<dbReference type="GO" id="GO:0003964">
    <property type="term" value="F:RNA-directed DNA polymerase activity"/>
    <property type="evidence" value="ECO:0007669"/>
    <property type="project" value="UniProtKB-KW"/>
</dbReference>
<reference evidence="11" key="1">
    <citation type="journal article" date="2019" name="Science">
        <title>Mutation of a bHLH transcription factor allowed almond domestication.</title>
        <authorList>
            <person name="Sanchez-Perez R."/>
            <person name="Pavan S."/>
            <person name="Mazzeo R."/>
            <person name="Moldovan C."/>
            <person name="Aiese Cigliano R."/>
            <person name="Del Cueto J."/>
            <person name="Ricciardi F."/>
            <person name="Lotti C."/>
            <person name="Ricciardi L."/>
            <person name="Dicenta F."/>
            <person name="Lopez-Marques R.L."/>
            <person name="Lindberg Moller B."/>
        </authorList>
    </citation>
    <scope>NUCLEOTIDE SEQUENCE</scope>
</reference>
<dbReference type="InterPro" id="IPR001584">
    <property type="entry name" value="Integrase_cat-core"/>
</dbReference>
<evidence type="ECO:0000256" key="5">
    <source>
        <dbReference type="ARBA" id="ARBA00022842"/>
    </source>
</evidence>